<dbReference type="EMBL" id="HBUF01382387">
    <property type="protein sequence ID" value="CAG6730819.1"/>
    <property type="molecule type" value="Transcribed_RNA"/>
</dbReference>
<keyword evidence="1" id="KW-0812">Transmembrane</keyword>
<keyword evidence="1" id="KW-0472">Membrane</keyword>
<organism evidence="2">
    <name type="scientific">Cacopsylla melanoneura</name>
    <dbReference type="NCBI Taxonomy" id="428564"/>
    <lineage>
        <taxon>Eukaryota</taxon>
        <taxon>Metazoa</taxon>
        <taxon>Ecdysozoa</taxon>
        <taxon>Arthropoda</taxon>
        <taxon>Hexapoda</taxon>
        <taxon>Insecta</taxon>
        <taxon>Pterygota</taxon>
        <taxon>Neoptera</taxon>
        <taxon>Paraneoptera</taxon>
        <taxon>Hemiptera</taxon>
        <taxon>Sternorrhyncha</taxon>
        <taxon>Psylloidea</taxon>
        <taxon>Psyllidae</taxon>
        <taxon>Psyllinae</taxon>
        <taxon>Cacopsylla</taxon>
    </lineage>
</organism>
<accession>A0A8D8YL11</accession>
<name>A0A8D8YL11_9HEMI</name>
<proteinExistence type="predicted"/>
<protein>
    <submittedName>
        <fullName evidence="2">Uncharacterized protein</fullName>
    </submittedName>
</protein>
<feature type="transmembrane region" description="Helical" evidence="1">
    <location>
        <begin position="79"/>
        <end position="101"/>
    </location>
</feature>
<evidence type="ECO:0000313" key="2">
    <source>
        <dbReference type="EMBL" id="CAG6730819.1"/>
    </source>
</evidence>
<sequence>MGTQWYGTRKVRTVCFLGKVPDCICYIEARVTHFGKLSKIWSISLFTMVILFSYVNLLWSSEMAVLLNAKKKEKKNGIFQFFDVSRFLAALQISFISANFFRKSLIGKFDFPRYISSTFLKGKRVAIVKFCPLLRRCVSLVSMCFKCLTLSLSCVLMM</sequence>
<feature type="transmembrane region" description="Helical" evidence="1">
    <location>
        <begin position="40"/>
        <end position="59"/>
    </location>
</feature>
<reference evidence="2" key="1">
    <citation type="submission" date="2021-05" db="EMBL/GenBank/DDBJ databases">
        <authorList>
            <person name="Alioto T."/>
            <person name="Alioto T."/>
            <person name="Gomez Garrido J."/>
        </authorList>
    </citation>
    <scope>NUCLEOTIDE SEQUENCE</scope>
</reference>
<evidence type="ECO:0000256" key="1">
    <source>
        <dbReference type="SAM" id="Phobius"/>
    </source>
</evidence>
<keyword evidence="1" id="KW-1133">Transmembrane helix</keyword>
<dbReference type="AlphaFoldDB" id="A0A8D8YL11"/>